<protein>
    <submittedName>
        <fullName evidence="1">Uncharacterized protein</fullName>
    </submittedName>
</protein>
<proteinExistence type="predicted"/>
<name>A0A2G5SJ33_9PELO</name>
<gene>
    <name evidence="1" type="ORF">B9Z55_027040</name>
</gene>
<evidence type="ECO:0000313" key="1">
    <source>
        <dbReference type="EMBL" id="PIC14881.1"/>
    </source>
</evidence>
<keyword evidence="2" id="KW-1185">Reference proteome</keyword>
<dbReference type="AlphaFoldDB" id="A0A2G5SJ33"/>
<dbReference type="EMBL" id="PDUG01000007">
    <property type="protein sequence ID" value="PIC14881.1"/>
    <property type="molecule type" value="Genomic_DNA"/>
</dbReference>
<sequence length="153" mass="17921">MFERLSKSQKQPSKLRIKKFWSNMSSTPELFSEANRKYLLSFIIHNEFGTSQELFETALNQTEFNYLKDTSFYIAEFLERRYNVYAITWSLVDSDRIVIPAHKLTMEQKLEIAVTEQIDLKATFVKDVVVKHFVNKEKVKNLSKAIKGVSLSE</sequence>
<organism evidence="1 2">
    <name type="scientific">Caenorhabditis nigoni</name>
    <dbReference type="NCBI Taxonomy" id="1611254"/>
    <lineage>
        <taxon>Eukaryota</taxon>
        <taxon>Metazoa</taxon>
        <taxon>Ecdysozoa</taxon>
        <taxon>Nematoda</taxon>
        <taxon>Chromadorea</taxon>
        <taxon>Rhabditida</taxon>
        <taxon>Rhabditina</taxon>
        <taxon>Rhabditomorpha</taxon>
        <taxon>Rhabditoidea</taxon>
        <taxon>Rhabditidae</taxon>
        <taxon>Peloderinae</taxon>
        <taxon>Caenorhabditis</taxon>
    </lineage>
</organism>
<comment type="caution">
    <text evidence="1">The sequence shown here is derived from an EMBL/GenBank/DDBJ whole genome shotgun (WGS) entry which is preliminary data.</text>
</comment>
<reference evidence="2" key="1">
    <citation type="submission" date="2017-10" db="EMBL/GenBank/DDBJ databases">
        <title>Rapid genome shrinkage in a self-fertile nematode reveals novel sperm competition proteins.</title>
        <authorList>
            <person name="Yin D."/>
            <person name="Schwarz E.M."/>
            <person name="Thomas C.G."/>
            <person name="Felde R.L."/>
            <person name="Korf I.F."/>
            <person name="Cutter A.D."/>
            <person name="Schartner C.M."/>
            <person name="Ralston E.J."/>
            <person name="Meyer B.J."/>
            <person name="Haag E.S."/>
        </authorList>
    </citation>
    <scope>NUCLEOTIDE SEQUENCE [LARGE SCALE GENOMIC DNA]</scope>
    <source>
        <strain evidence="2">JU1422</strain>
    </source>
</reference>
<accession>A0A2G5SJ33</accession>
<evidence type="ECO:0000313" key="2">
    <source>
        <dbReference type="Proteomes" id="UP000230233"/>
    </source>
</evidence>
<dbReference type="Proteomes" id="UP000230233">
    <property type="component" value="Unassembled WGS sequence"/>
</dbReference>